<feature type="domain" description="PIN" evidence="1">
    <location>
        <begin position="6"/>
        <end position="129"/>
    </location>
</feature>
<dbReference type="CDD" id="cd09872">
    <property type="entry name" value="PIN_Sll0205-like"/>
    <property type="match status" value="1"/>
</dbReference>
<accession>A0ABT0C103</accession>
<gene>
    <name evidence="2" type="ORF">MUN53_08600</name>
</gene>
<dbReference type="InterPro" id="IPR002716">
    <property type="entry name" value="PIN_dom"/>
</dbReference>
<dbReference type="RefSeq" id="WP_243324777.1">
    <property type="nucleotide sequence ID" value="NZ_JAKZMM010000018.1"/>
</dbReference>
<evidence type="ECO:0000259" key="1">
    <source>
        <dbReference type="Pfam" id="PF01850"/>
    </source>
</evidence>
<dbReference type="SUPFAM" id="SSF88723">
    <property type="entry name" value="PIN domain-like"/>
    <property type="match status" value="1"/>
</dbReference>
<dbReference type="InterPro" id="IPR052919">
    <property type="entry name" value="TA_system_RNase"/>
</dbReference>
<dbReference type="Gene3D" id="3.40.50.1010">
    <property type="entry name" value="5'-nuclease"/>
    <property type="match status" value="1"/>
</dbReference>
<dbReference type="InterPro" id="IPR029060">
    <property type="entry name" value="PIN-like_dom_sf"/>
</dbReference>
<dbReference type="EMBL" id="JAKZMM010000018">
    <property type="protein sequence ID" value="MCJ2380666.1"/>
    <property type="molecule type" value="Genomic_DNA"/>
</dbReference>
<organism evidence="2 3">
    <name type="scientific">Parabacteroides faecalis</name>
    <dbReference type="NCBI Taxonomy" id="2924040"/>
    <lineage>
        <taxon>Bacteria</taxon>
        <taxon>Pseudomonadati</taxon>
        <taxon>Bacteroidota</taxon>
        <taxon>Bacteroidia</taxon>
        <taxon>Bacteroidales</taxon>
        <taxon>Tannerellaceae</taxon>
        <taxon>Parabacteroides</taxon>
    </lineage>
</organism>
<dbReference type="InterPro" id="IPR041705">
    <property type="entry name" value="PIN_Sll0205"/>
</dbReference>
<keyword evidence="3" id="KW-1185">Reference proteome</keyword>
<evidence type="ECO:0000313" key="2">
    <source>
        <dbReference type="EMBL" id="MCJ2380666.1"/>
    </source>
</evidence>
<evidence type="ECO:0000313" key="3">
    <source>
        <dbReference type="Proteomes" id="UP001165444"/>
    </source>
</evidence>
<reference evidence="2 3" key="1">
    <citation type="submission" date="2022-03" db="EMBL/GenBank/DDBJ databases">
        <title>Parabacteroides sp. nov. isolated from swine feces.</title>
        <authorList>
            <person name="Bak J.E."/>
        </authorList>
    </citation>
    <scope>NUCLEOTIDE SEQUENCE [LARGE SCALE GENOMIC DNA]</scope>
    <source>
        <strain evidence="2 3">AGMB00274</strain>
    </source>
</reference>
<name>A0ABT0C103_9BACT</name>
<dbReference type="Pfam" id="PF01850">
    <property type="entry name" value="PIN"/>
    <property type="match status" value="1"/>
</dbReference>
<comment type="caution">
    <text evidence="2">The sequence shown here is derived from an EMBL/GenBank/DDBJ whole genome shotgun (WGS) entry which is preliminary data.</text>
</comment>
<dbReference type="PANTHER" id="PTHR36173">
    <property type="entry name" value="RIBONUCLEASE VAPC16-RELATED"/>
    <property type="match status" value="1"/>
</dbReference>
<dbReference type="PANTHER" id="PTHR36173:SF2">
    <property type="entry name" value="RIBONUCLEASE VAPC16"/>
    <property type="match status" value="1"/>
</dbReference>
<sequence length="143" mass="16553">MKGTRYLLDTNIFVYLATDVDSLSRDVIALLEDYNAVLYISIESVKELIVAYRNKGLCSNRWKSPQEMVNAIEHEFYLKILPLKPEHMRTYAGMSINEVQGHKDPSDHVIIAQAITERIPLISSDTRFDFYRIQGLDLIFNKK</sequence>
<proteinExistence type="predicted"/>
<dbReference type="Proteomes" id="UP001165444">
    <property type="component" value="Unassembled WGS sequence"/>
</dbReference>
<protein>
    <submittedName>
        <fullName evidence="2">Type II toxin-antitoxin system VapC family toxin</fullName>
    </submittedName>
</protein>